<keyword evidence="4" id="KW-1185">Reference proteome</keyword>
<sequence length="343" mass="35980">MRWSSWLGRWGRSRPCEDVCHHWSGNGAGSAYGQPGRSEGQGAAVAHAVTRSPARRAAFEAAYGIAATGDLDMALADPAVDAVILLTPPDSHRDLGRRILAAGKHLLIEKPAGLVTEDTRFLADLAGSAGLLAAPVLQHRFRPAIRAVAAALASGALGRLCGVHCLIPWWRPQSYYDAPGRGTYARDGGGVLLTQAVHTLDVLRALCRGATITAAQAVTSPLHRMEAEDLVCALATFGPDAAPGTIMATTACSPGMTETMTLILERATIRIEGLSATVLYSDGRIEDLGGQGASGSSADPMAFDHASHRDLIAAFLDTMEGRAPLAVDLSDLIATREMIDAMV</sequence>
<feature type="domain" description="Gfo/Idh/MocA-like oxidoreductase N-terminal" evidence="1">
    <location>
        <begin position="27"/>
        <end position="131"/>
    </location>
</feature>
<dbReference type="PANTHER" id="PTHR43249:SF1">
    <property type="entry name" value="D-GLUCOSIDE 3-DEHYDROGENASE"/>
    <property type="match status" value="1"/>
</dbReference>
<dbReference type="SUPFAM" id="SSF51735">
    <property type="entry name" value="NAD(P)-binding Rossmann-fold domains"/>
    <property type="match status" value="1"/>
</dbReference>
<comment type="caution">
    <text evidence="3">The sequence shown here is derived from an EMBL/GenBank/DDBJ whole genome shotgun (WGS) entry which is preliminary data.</text>
</comment>
<dbReference type="InterPro" id="IPR036291">
    <property type="entry name" value="NAD(P)-bd_dom_sf"/>
</dbReference>
<dbReference type="EMBL" id="SUNI01000040">
    <property type="protein sequence ID" value="TJZ89297.1"/>
    <property type="molecule type" value="Genomic_DNA"/>
</dbReference>
<gene>
    <name evidence="3" type="ORF">FA743_19155</name>
</gene>
<reference evidence="3 4" key="1">
    <citation type="submission" date="2019-04" db="EMBL/GenBank/DDBJ databases">
        <authorList>
            <person name="Li J."/>
        </authorList>
    </citation>
    <scope>NUCLEOTIDE SEQUENCE [LARGE SCALE GENOMIC DNA]</scope>
    <source>
        <strain evidence="3 4">KCTC 42687</strain>
    </source>
</reference>
<dbReference type="OrthoDB" id="9792935at2"/>
<dbReference type="Pfam" id="PF22725">
    <property type="entry name" value="GFO_IDH_MocA_C3"/>
    <property type="match status" value="1"/>
</dbReference>
<protein>
    <submittedName>
        <fullName evidence="3">Gfo/Idh/MocA family oxidoreductase</fullName>
    </submittedName>
</protein>
<evidence type="ECO:0000259" key="1">
    <source>
        <dbReference type="Pfam" id="PF01408"/>
    </source>
</evidence>
<feature type="domain" description="GFO/IDH/MocA-like oxidoreductase" evidence="2">
    <location>
        <begin position="145"/>
        <end position="270"/>
    </location>
</feature>
<evidence type="ECO:0000259" key="2">
    <source>
        <dbReference type="Pfam" id="PF22725"/>
    </source>
</evidence>
<dbReference type="InterPro" id="IPR055170">
    <property type="entry name" value="GFO_IDH_MocA-like_dom"/>
</dbReference>
<proteinExistence type="predicted"/>
<evidence type="ECO:0000313" key="3">
    <source>
        <dbReference type="EMBL" id="TJZ89297.1"/>
    </source>
</evidence>
<organism evidence="3 4">
    <name type="scientific">Paracoccus gahaiensis</name>
    <dbReference type="NCBI Taxonomy" id="1706839"/>
    <lineage>
        <taxon>Bacteria</taxon>
        <taxon>Pseudomonadati</taxon>
        <taxon>Pseudomonadota</taxon>
        <taxon>Alphaproteobacteria</taxon>
        <taxon>Rhodobacterales</taxon>
        <taxon>Paracoccaceae</taxon>
        <taxon>Paracoccus</taxon>
    </lineage>
</organism>
<dbReference type="InterPro" id="IPR000683">
    <property type="entry name" value="Gfo/Idh/MocA-like_OxRdtase_N"/>
</dbReference>
<dbReference type="Gene3D" id="3.40.50.720">
    <property type="entry name" value="NAD(P)-binding Rossmann-like Domain"/>
    <property type="match status" value="1"/>
</dbReference>
<name>A0A4U0R3J9_9RHOB</name>
<dbReference type="Gene3D" id="3.30.360.10">
    <property type="entry name" value="Dihydrodipicolinate Reductase, domain 2"/>
    <property type="match status" value="1"/>
</dbReference>
<dbReference type="SUPFAM" id="SSF55347">
    <property type="entry name" value="Glyceraldehyde-3-phosphate dehydrogenase-like, C-terminal domain"/>
    <property type="match status" value="1"/>
</dbReference>
<dbReference type="AlphaFoldDB" id="A0A4U0R3J9"/>
<dbReference type="GO" id="GO:0000166">
    <property type="term" value="F:nucleotide binding"/>
    <property type="evidence" value="ECO:0007669"/>
    <property type="project" value="InterPro"/>
</dbReference>
<dbReference type="Proteomes" id="UP000309747">
    <property type="component" value="Unassembled WGS sequence"/>
</dbReference>
<dbReference type="Pfam" id="PF01408">
    <property type="entry name" value="GFO_IDH_MocA"/>
    <property type="match status" value="1"/>
</dbReference>
<dbReference type="PANTHER" id="PTHR43249">
    <property type="entry name" value="UDP-N-ACETYL-2-AMINO-2-DEOXY-D-GLUCURONATE OXIDASE"/>
    <property type="match status" value="1"/>
</dbReference>
<accession>A0A4U0R3J9</accession>
<dbReference type="InterPro" id="IPR052515">
    <property type="entry name" value="Gfo/Idh/MocA_Oxidoreductase"/>
</dbReference>
<evidence type="ECO:0000313" key="4">
    <source>
        <dbReference type="Proteomes" id="UP000309747"/>
    </source>
</evidence>